<evidence type="ECO:0000256" key="3">
    <source>
        <dbReference type="ARBA" id="ARBA00022475"/>
    </source>
</evidence>
<dbReference type="InterPro" id="IPR052702">
    <property type="entry name" value="MscS-like_channel"/>
</dbReference>
<evidence type="ECO:0000256" key="5">
    <source>
        <dbReference type="ARBA" id="ARBA00022989"/>
    </source>
</evidence>
<feature type="domain" description="DUF3772" evidence="10">
    <location>
        <begin position="147"/>
        <end position="208"/>
    </location>
</feature>
<feature type="transmembrane region" description="Helical" evidence="8">
    <location>
        <begin position="302"/>
        <end position="324"/>
    </location>
</feature>
<dbReference type="InterPro" id="IPR023408">
    <property type="entry name" value="MscS_beta-dom_sf"/>
</dbReference>
<dbReference type="Gene3D" id="3.30.70.100">
    <property type="match status" value="1"/>
</dbReference>
<dbReference type="OrthoDB" id="9799209at2"/>
<keyword evidence="6 8" id="KW-0472">Membrane</keyword>
<dbReference type="Gene3D" id="2.30.30.60">
    <property type="match status" value="1"/>
</dbReference>
<dbReference type="PANTHER" id="PTHR30347">
    <property type="entry name" value="POTASSIUM CHANNEL RELATED"/>
    <property type="match status" value="1"/>
</dbReference>
<feature type="transmembrane region" description="Helical" evidence="8">
    <location>
        <begin position="270"/>
        <end position="296"/>
    </location>
</feature>
<feature type="transmembrane region" description="Helical" evidence="8">
    <location>
        <begin position="623"/>
        <end position="650"/>
    </location>
</feature>
<dbReference type="EMBL" id="SMAI01000005">
    <property type="protein sequence ID" value="TCT05232.1"/>
    <property type="molecule type" value="Genomic_DNA"/>
</dbReference>
<evidence type="ECO:0000313" key="13">
    <source>
        <dbReference type="Proteomes" id="UP000294664"/>
    </source>
</evidence>
<feature type="transmembrane region" description="Helical" evidence="8">
    <location>
        <begin position="590"/>
        <end position="611"/>
    </location>
</feature>
<dbReference type="GO" id="GO:0005886">
    <property type="term" value="C:plasma membrane"/>
    <property type="evidence" value="ECO:0007669"/>
    <property type="project" value="UniProtKB-SubCell"/>
</dbReference>
<evidence type="ECO:0000259" key="10">
    <source>
        <dbReference type="Pfam" id="PF12607"/>
    </source>
</evidence>
<feature type="transmembrane region" description="Helical" evidence="8">
    <location>
        <begin position="425"/>
        <end position="447"/>
    </location>
</feature>
<dbReference type="Pfam" id="PF21082">
    <property type="entry name" value="MS_channel_3rd"/>
    <property type="match status" value="1"/>
</dbReference>
<gene>
    <name evidence="12" type="ORF">EDC64_105264</name>
</gene>
<dbReference type="AlphaFoldDB" id="A0A4R3LX96"/>
<dbReference type="InterPro" id="IPR011066">
    <property type="entry name" value="MscS_channel_C_sf"/>
</dbReference>
<dbReference type="SUPFAM" id="SSF50182">
    <property type="entry name" value="Sm-like ribonucleoproteins"/>
    <property type="match status" value="1"/>
</dbReference>
<feature type="transmembrane region" description="Helical" evidence="8">
    <location>
        <begin position="453"/>
        <end position="477"/>
    </location>
</feature>
<comment type="subcellular location">
    <subcellularLocation>
        <location evidence="1">Cell membrane</location>
        <topology evidence="1">Multi-pass membrane protein</topology>
    </subcellularLocation>
</comment>
<feature type="transmembrane region" description="Helical" evidence="8">
    <location>
        <begin position="220"/>
        <end position="243"/>
    </location>
</feature>
<comment type="similarity">
    <text evidence="2">Belongs to the MscS (TC 1.A.23) family.</text>
</comment>
<dbReference type="InterPro" id="IPR006685">
    <property type="entry name" value="MscS_channel_2nd"/>
</dbReference>
<dbReference type="GO" id="GO:0008381">
    <property type="term" value="F:mechanosensitive monoatomic ion channel activity"/>
    <property type="evidence" value="ECO:0007669"/>
    <property type="project" value="UniProtKB-ARBA"/>
</dbReference>
<dbReference type="InterPro" id="IPR049278">
    <property type="entry name" value="MS_channel_C"/>
</dbReference>
<name>A0A4R3LX96_9HYPH</name>
<dbReference type="Proteomes" id="UP000294664">
    <property type="component" value="Unassembled WGS sequence"/>
</dbReference>
<keyword evidence="3" id="KW-1003">Cell membrane</keyword>
<dbReference type="RefSeq" id="WP_132031297.1">
    <property type="nucleotide sequence ID" value="NZ_SMAI01000005.1"/>
</dbReference>
<reference evidence="12 13" key="1">
    <citation type="submission" date="2019-03" db="EMBL/GenBank/DDBJ databases">
        <title>Genomic Encyclopedia of Type Strains, Phase IV (KMG-IV): sequencing the most valuable type-strain genomes for metagenomic binning, comparative biology and taxonomic classification.</title>
        <authorList>
            <person name="Goeker M."/>
        </authorList>
    </citation>
    <scope>NUCLEOTIDE SEQUENCE [LARGE SCALE GENOMIC DNA]</scope>
    <source>
        <strain evidence="12 13">DSM 9035</strain>
    </source>
</reference>
<evidence type="ECO:0000256" key="1">
    <source>
        <dbReference type="ARBA" id="ARBA00004651"/>
    </source>
</evidence>
<keyword evidence="13" id="KW-1185">Reference proteome</keyword>
<keyword evidence="4 8" id="KW-0812">Transmembrane</keyword>
<dbReference type="InterPro" id="IPR011014">
    <property type="entry name" value="MscS_channel_TM-2"/>
</dbReference>
<feature type="domain" description="Mechanosensitive ion channel MscS C-terminal" evidence="11">
    <location>
        <begin position="714"/>
        <end position="795"/>
    </location>
</feature>
<protein>
    <submittedName>
        <fullName evidence="12">Small-conductance mechanosensitive channel</fullName>
    </submittedName>
</protein>
<proteinExistence type="inferred from homology"/>
<dbReference type="SUPFAM" id="SSF82861">
    <property type="entry name" value="Mechanosensitive channel protein MscS (YggB), transmembrane region"/>
    <property type="match status" value="1"/>
</dbReference>
<evidence type="ECO:0000313" key="12">
    <source>
        <dbReference type="EMBL" id="TCT05232.1"/>
    </source>
</evidence>
<feature type="transmembrane region" description="Helical" evidence="8">
    <location>
        <begin position="498"/>
        <end position="525"/>
    </location>
</feature>
<evidence type="ECO:0000259" key="9">
    <source>
        <dbReference type="Pfam" id="PF00924"/>
    </source>
</evidence>
<feature type="domain" description="Mechanosensitive ion channel MscS" evidence="9">
    <location>
        <begin position="639"/>
        <end position="705"/>
    </location>
</feature>
<feature type="transmembrane region" description="Helical" evidence="8">
    <location>
        <begin position="368"/>
        <end position="391"/>
    </location>
</feature>
<feature type="region of interest" description="Disordered" evidence="7">
    <location>
        <begin position="807"/>
        <end position="836"/>
    </location>
</feature>
<dbReference type="InterPro" id="IPR022249">
    <property type="entry name" value="DUF3772"/>
</dbReference>
<evidence type="ECO:0000256" key="7">
    <source>
        <dbReference type="SAM" id="MobiDB-lite"/>
    </source>
</evidence>
<dbReference type="PANTHER" id="PTHR30347:SF1">
    <property type="entry name" value="MECHANOSENSITIVE CHANNEL MSCK"/>
    <property type="match status" value="1"/>
</dbReference>
<dbReference type="Pfam" id="PF12607">
    <property type="entry name" value="DUF3772"/>
    <property type="match status" value="1"/>
</dbReference>
<dbReference type="InterPro" id="IPR010920">
    <property type="entry name" value="LSM_dom_sf"/>
</dbReference>
<feature type="transmembrane region" description="Helical" evidence="8">
    <location>
        <begin position="345"/>
        <end position="362"/>
    </location>
</feature>
<evidence type="ECO:0000256" key="8">
    <source>
        <dbReference type="SAM" id="Phobius"/>
    </source>
</evidence>
<keyword evidence="5 8" id="KW-1133">Transmembrane helix</keyword>
<organism evidence="12 13">
    <name type="scientific">Aquabacter spiritensis</name>
    <dbReference type="NCBI Taxonomy" id="933073"/>
    <lineage>
        <taxon>Bacteria</taxon>
        <taxon>Pseudomonadati</taxon>
        <taxon>Pseudomonadota</taxon>
        <taxon>Alphaproteobacteria</taxon>
        <taxon>Hyphomicrobiales</taxon>
        <taxon>Xanthobacteraceae</taxon>
        <taxon>Aquabacter</taxon>
    </lineage>
</organism>
<sequence>MVRSLASVRRALLLLLMLLVLGGGWNGSALVSGAAAQDAPAAALDPIQASRERIEATRSALNSLEGSLSVQGLRGNDLDDLKGRLEPVRRELQQRIDELAPRLASAKVRLQELGPVPAAGAPPEEAAPAAVRAQITGQIAQIEGLVKQYVALVGRANHISDEIAGRRRALFADQVLDRSYSVLDPDLWTAAAAAFKIELRALRYLATDWLAFAAQRHAAWVLWSVGLGSLAVGALVYGAGWILRRRLRSPPPPDGASYGRLRCALEALKIAVLDALIAPLAVLSGYLFLTAFGLVPPRAAEVLQGALVATFILGVGHAVGRAMLAPNEPWRRLPVISDRAAVIGYRYYTWTVLSLAIAAFLNTMHRALFSPVALTVATSAIMALFIGGFVARSLIVLARSASDEDEDSQTDGPSGTLRLLQPLRLVIWLVLGGIIVALAAGYVSLAAFVAARILVVTTVLAGLYLLNALVDAFFAGLRPDTHHAKIVSKTLGLRPNRLDLIGVVIAALLKLALLASAALLVAGSWGTSTADILDTVERATFGIRIGNTTITLWNVVYALLLLLIGIFLARSLQRWISGKLLPRTDLEPSLQTSISTVVGYVGMIIVIAVAMSEVGLNLENVALVAGALSVGIGFGLQSIVSNFVSGLILLAERPIRVGDTINVKGEEGYVRRISVRSTEIETFERSTVIVPNSDLITGMVKNFTHSNTTGRVIVAINTTYDADVDEVRDILVGCACDHPQVLQSPPPRVFLSKLLEGGMGFELRCVVANVDYGLTVKSDLHVSILTRFRKAGVGIACQPWASLARAPSDLVPRPPPPDGSAQGAAEGSAGGSAGIG</sequence>
<evidence type="ECO:0000256" key="6">
    <source>
        <dbReference type="ARBA" id="ARBA00023136"/>
    </source>
</evidence>
<dbReference type="Gene3D" id="1.10.287.1260">
    <property type="match status" value="1"/>
</dbReference>
<evidence type="ECO:0000256" key="4">
    <source>
        <dbReference type="ARBA" id="ARBA00022692"/>
    </source>
</evidence>
<dbReference type="SUPFAM" id="SSF82689">
    <property type="entry name" value="Mechanosensitive channel protein MscS (YggB), C-terminal domain"/>
    <property type="match status" value="1"/>
</dbReference>
<comment type="caution">
    <text evidence="12">The sequence shown here is derived from an EMBL/GenBank/DDBJ whole genome shotgun (WGS) entry which is preliminary data.</text>
</comment>
<feature type="transmembrane region" description="Helical" evidence="8">
    <location>
        <begin position="545"/>
        <end position="569"/>
    </location>
</feature>
<evidence type="ECO:0000259" key="11">
    <source>
        <dbReference type="Pfam" id="PF21082"/>
    </source>
</evidence>
<evidence type="ECO:0000256" key="2">
    <source>
        <dbReference type="ARBA" id="ARBA00008017"/>
    </source>
</evidence>
<dbReference type="Pfam" id="PF00924">
    <property type="entry name" value="MS_channel_2nd"/>
    <property type="match status" value="1"/>
</dbReference>
<accession>A0A4R3LX96</accession>